<evidence type="ECO:0000313" key="2">
    <source>
        <dbReference type="Proteomes" id="UP001604277"/>
    </source>
</evidence>
<accession>A0ABD1NZS0</accession>
<gene>
    <name evidence="1" type="ORF">Fot_56506</name>
</gene>
<protein>
    <submittedName>
        <fullName evidence="1">Uncharacterized protein</fullName>
    </submittedName>
</protein>
<sequence>MAFSYWGVPVTFDRGTPLHKALQLVFQWQVPVVEWLNQPLRRIHHQPKSPVIQKGPRRKGKRAGPGLCSLCEESLHRLWGCRRRCLGPDKAFVKRDLAARLHEEDPTLGRGIASQSRRNTRLDRLASLVGIYGYLLFGSYIKAILEFAAKRRREGIAEGGKKIDSVWTLISDSW</sequence>
<comment type="caution">
    <text evidence="1">The sequence shown here is derived from an EMBL/GenBank/DDBJ whole genome shotgun (WGS) entry which is preliminary data.</text>
</comment>
<dbReference type="AlphaFoldDB" id="A0ABD1NZS0"/>
<evidence type="ECO:0000313" key="1">
    <source>
        <dbReference type="EMBL" id="KAL2457095.1"/>
    </source>
</evidence>
<dbReference type="EMBL" id="JBFOLJ010000045">
    <property type="protein sequence ID" value="KAL2457095.1"/>
    <property type="molecule type" value="Genomic_DNA"/>
</dbReference>
<proteinExistence type="predicted"/>
<dbReference type="Proteomes" id="UP001604277">
    <property type="component" value="Unassembled WGS sequence"/>
</dbReference>
<keyword evidence="2" id="KW-1185">Reference proteome</keyword>
<reference evidence="2" key="1">
    <citation type="submission" date="2024-07" db="EMBL/GenBank/DDBJ databases">
        <title>Two chromosome-level genome assemblies of Korean endemic species Abeliophyllum distichum and Forsythia ovata (Oleaceae).</title>
        <authorList>
            <person name="Jang H."/>
        </authorList>
    </citation>
    <scope>NUCLEOTIDE SEQUENCE [LARGE SCALE GENOMIC DNA]</scope>
</reference>
<name>A0ABD1NZS0_9LAMI</name>
<organism evidence="1 2">
    <name type="scientific">Forsythia ovata</name>
    <dbReference type="NCBI Taxonomy" id="205694"/>
    <lineage>
        <taxon>Eukaryota</taxon>
        <taxon>Viridiplantae</taxon>
        <taxon>Streptophyta</taxon>
        <taxon>Embryophyta</taxon>
        <taxon>Tracheophyta</taxon>
        <taxon>Spermatophyta</taxon>
        <taxon>Magnoliopsida</taxon>
        <taxon>eudicotyledons</taxon>
        <taxon>Gunneridae</taxon>
        <taxon>Pentapetalae</taxon>
        <taxon>asterids</taxon>
        <taxon>lamiids</taxon>
        <taxon>Lamiales</taxon>
        <taxon>Oleaceae</taxon>
        <taxon>Forsythieae</taxon>
        <taxon>Forsythia</taxon>
    </lineage>
</organism>